<gene>
    <name evidence="1" type="ORF">HX829_26920</name>
</gene>
<dbReference type="Proteomes" id="UP000582981">
    <property type="component" value="Unassembled WGS sequence"/>
</dbReference>
<dbReference type="AlphaFoldDB" id="A0A7Y7WIK6"/>
<accession>A0A7Y7WIK6</accession>
<evidence type="ECO:0000313" key="1">
    <source>
        <dbReference type="EMBL" id="NWB50125.1"/>
    </source>
</evidence>
<reference evidence="1 2" key="1">
    <citation type="submission" date="2020-04" db="EMBL/GenBank/DDBJ databases">
        <title>Molecular characterization of pseudomonads from Agaricus bisporus reveal novel blotch 2 pathogens in Western Europe.</title>
        <authorList>
            <person name="Taparia T."/>
            <person name="Krijger M."/>
            <person name="Haynes E."/>
            <person name="Elpinstone J.G."/>
            <person name="Noble R."/>
            <person name="Van Der Wolf J."/>
        </authorList>
    </citation>
    <scope>NUCLEOTIDE SEQUENCE [LARGE SCALE GENOMIC DNA]</scope>
    <source>
        <strain evidence="1 2">F1001</strain>
    </source>
</reference>
<dbReference type="EMBL" id="JACAPU010000038">
    <property type="protein sequence ID" value="NWB50125.1"/>
    <property type="molecule type" value="Genomic_DNA"/>
</dbReference>
<organism evidence="1 2">
    <name type="scientific">Pseudomonas gingeri</name>
    <dbReference type="NCBI Taxonomy" id="117681"/>
    <lineage>
        <taxon>Bacteria</taxon>
        <taxon>Pseudomonadati</taxon>
        <taxon>Pseudomonadota</taxon>
        <taxon>Gammaproteobacteria</taxon>
        <taxon>Pseudomonadales</taxon>
        <taxon>Pseudomonadaceae</taxon>
        <taxon>Pseudomonas</taxon>
    </lineage>
</organism>
<protein>
    <submittedName>
        <fullName evidence="1">Uncharacterized protein</fullName>
    </submittedName>
</protein>
<comment type="caution">
    <text evidence="1">The sequence shown here is derived from an EMBL/GenBank/DDBJ whole genome shotgun (WGS) entry which is preliminary data.</text>
</comment>
<evidence type="ECO:0000313" key="2">
    <source>
        <dbReference type="Proteomes" id="UP000582981"/>
    </source>
</evidence>
<name>A0A7Y7WIK6_9PSED</name>
<dbReference type="RefSeq" id="WP_177145427.1">
    <property type="nucleotide sequence ID" value="NZ_JACAPU010000038.1"/>
</dbReference>
<proteinExistence type="predicted"/>
<sequence length="122" mass="13419">MGLSVNLSVRYINALRQMPQYHCNVDSSGPLTHALTGVRVSPTGELHDENDTVGILAVEFPGGHKIEVNAFSFFQIALKEAAEIEISTAPGDFGIREGKQTPVQLRITQLGEHLRRKHSLDE</sequence>